<comment type="caution">
    <text evidence="1">The sequence shown here is derived from an EMBL/GenBank/DDBJ whole genome shotgun (WGS) entry which is preliminary data.</text>
</comment>
<reference evidence="2" key="1">
    <citation type="journal article" date="2022" name="Mol. Ecol. Resour.">
        <title>The genomes of chicory, endive, great burdock and yacon provide insights into Asteraceae palaeo-polyploidization history and plant inulin production.</title>
        <authorList>
            <person name="Fan W."/>
            <person name="Wang S."/>
            <person name="Wang H."/>
            <person name="Wang A."/>
            <person name="Jiang F."/>
            <person name="Liu H."/>
            <person name="Zhao H."/>
            <person name="Xu D."/>
            <person name="Zhang Y."/>
        </authorList>
    </citation>
    <scope>NUCLEOTIDE SEQUENCE [LARGE SCALE GENOMIC DNA]</scope>
    <source>
        <strain evidence="2">cv. Yunnan</strain>
    </source>
</reference>
<evidence type="ECO:0000313" key="1">
    <source>
        <dbReference type="EMBL" id="KAI3787530.1"/>
    </source>
</evidence>
<sequence length="177" mass="19694">MGRRQIGSEPRRWVSLILLLMGLFSCLLAYMYISVIFKPNEDIKFSSVSETDGGCCRGIEGFELWGAVVKWGSDFKLNSSTECCNACKAMCNGKEGPCLCDSWVFCGNLEGCGSRFGECWLKRQKDPLTPDWREAGNNTIWTSGFAFGKGEATVKMETKYGTLHIKVSGNCKIYAIF</sequence>
<dbReference type="Proteomes" id="UP001056120">
    <property type="component" value="Linkage Group LG13"/>
</dbReference>
<reference evidence="1 2" key="2">
    <citation type="journal article" date="2022" name="Mol. Ecol. Resour.">
        <title>The genomes of chicory, endive, great burdock and yacon provide insights into Asteraceae paleo-polyploidization history and plant inulin production.</title>
        <authorList>
            <person name="Fan W."/>
            <person name="Wang S."/>
            <person name="Wang H."/>
            <person name="Wang A."/>
            <person name="Jiang F."/>
            <person name="Liu H."/>
            <person name="Zhao H."/>
            <person name="Xu D."/>
            <person name="Zhang Y."/>
        </authorList>
    </citation>
    <scope>NUCLEOTIDE SEQUENCE [LARGE SCALE GENOMIC DNA]</scope>
    <source>
        <strain evidence="2">cv. Yunnan</strain>
        <tissue evidence="1">Leaves</tissue>
    </source>
</reference>
<gene>
    <name evidence="1" type="ORF">L1987_42065</name>
</gene>
<keyword evidence="2" id="KW-1185">Reference proteome</keyword>
<proteinExistence type="predicted"/>
<organism evidence="1 2">
    <name type="scientific">Smallanthus sonchifolius</name>
    <dbReference type="NCBI Taxonomy" id="185202"/>
    <lineage>
        <taxon>Eukaryota</taxon>
        <taxon>Viridiplantae</taxon>
        <taxon>Streptophyta</taxon>
        <taxon>Embryophyta</taxon>
        <taxon>Tracheophyta</taxon>
        <taxon>Spermatophyta</taxon>
        <taxon>Magnoliopsida</taxon>
        <taxon>eudicotyledons</taxon>
        <taxon>Gunneridae</taxon>
        <taxon>Pentapetalae</taxon>
        <taxon>asterids</taxon>
        <taxon>campanulids</taxon>
        <taxon>Asterales</taxon>
        <taxon>Asteraceae</taxon>
        <taxon>Asteroideae</taxon>
        <taxon>Heliantheae alliance</taxon>
        <taxon>Millerieae</taxon>
        <taxon>Smallanthus</taxon>
    </lineage>
</organism>
<name>A0ACB9GVK1_9ASTR</name>
<accession>A0ACB9GVK1</accession>
<protein>
    <submittedName>
        <fullName evidence="1">Uncharacterized protein</fullName>
    </submittedName>
</protein>
<evidence type="ECO:0000313" key="2">
    <source>
        <dbReference type="Proteomes" id="UP001056120"/>
    </source>
</evidence>
<dbReference type="EMBL" id="CM042030">
    <property type="protein sequence ID" value="KAI3787530.1"/>
    <property type="molecule type" value="Genomic_DNA"/>
</dbReference>